<keyword evidence="2" id="KW-0804">Transcription</keyword>
<protein>
    <recommendedName>
        <fullName evidence="3">ANTAR domain-containing protein</fullName>
    </recommendedName>
</protein>
<feature type="domain" description="ANTAR" evidence="3">
    <location>
        <begin position="164"/>
        <end position="225"/>
    </location>
</feature>
<evidence type="ECO:0000259" key="3">
    <source>
        <dbReference type="PROSITE" id="PS50921"/>
    </source>
</evidence>
<dbReference type="SUPFAM" id="SSF55781">
    <property type="entry name" value="GAF domain-like"/>
    <property type="match status" value="1"/>
</dbReference>
<dbReference type="PROSITE" id="PS50921">
    <property type="entry name" value="ANTAR"/>
    <property type="match status" value="1"/>
</dbReference>
<evidence type="ECO:0000313" key="4">
    <source>
        <dbReference type="EMBL" id="GAA2020527.1"/>
    </source>
</evidence>
<dbReference type="Gene3D" id="3.30.450.40">
    <property type="match status" value="1"/>
</dbReference>
<proteinExistence type="predicted"/>
<dbReference type="Proteomes" id="UP001501285">
    <property type="component" value="Unassembled WGS sequence"/>
</dbReference>
<dbReference type="EMBL" id="BAAANB010000001">
    <property type="protein sequence ID" value="GAA2020527.1"/>
    <property type="molecule type" value="Genomic_DNA"/>
</dbReference>
<dbReference type="SMART" id="SM01012">
    <property type="entry name" value="ANTAR"/>
    <property type="match status" value="1"/>
</dbReference>
<sequence length="233" mass="24406">MEPVPETQLALQMLGPDDGGLAQEMRRAAGDLTLAAPTAMGFSLGVVADGVTLTYLSSQPAVRLLDAVQYLSGGPCEDAANKGEPLEFGQDDPLDEQSWELFAQAGAARGVRSTLSLPILRAGTVIAGVNVYGSEQDTFRGRHEAVANVFGAWTPGAVANADLSFSTRLEAAKAPGRIADLNLVEMAVGVFVARYAVPSDQARERLVSSAARAGVSVKALARLIIDELEQRGP</sequence>
<dbReference type="InterPro" id="IPR036388">
    <property type="entry name" value="WH-like_DNA-bd_sf"/>
</dbReference>
<keyword evidence="5" id="KW-1185">Reference proteome</keyword>
<keyword evidence="1" id="KW-0805">Transcription regulation</keyword>
<name>A0ABN2TT27_9MICO</name>
<comment type="caution">
    <text evidence="4">The sequence shown here is derived from an EMBL/GenBank/DDBJ whole genome shotgun (WGS) entry which is preliminary data.</text>
</comment>
<evidence type="ECO:0000256" key="1">
    <source>
        <dbReference type="ARBA" id="ARBA00023015"/>
    </source>
</evidence>
<dbReference type="Gene3D" id="1.10.10.10">
    <property type="entry name" value="Winged helix-like DNA-binding domain superfamily/Winged helix DNA-binding domain"/>
    <property type="match status" value="1"/>
</dbReference>
<dbReference type="InterPro" id="IPR029016">
    <property type="entry name" value="GAF-like_dom_sf"/>
</dbReference>
<accession>A0ABN2TT27</accession>
<dbReference type="RefSeq" id="WP_343987329.1">
    <property type="nucleotide sequence ID" value="NZ_BAAANB010000001.1"/>
</dbReference>
<reference evidence="4 5" key="1">
    <citation type="journal article" date="2019" name="Int. J. Syst. Evol. Microbiol.">
        <title>The Global Catalogue of Microorganisms (GCM) 10K type strain sequencing project: providing services to taxonomists for standard genome sequencing and annotation.</title>
        <authorList>
            <consortium name="The Broad Institute Genomics Platform"/>
            <consortium name="The Broad Institute Genome Sequencing Center for Infectious Disease"/>
            <person name="Wu L."/>
            <person name="Ma J."/>
        </authorList>
    </citation>
    <scope>NUCLEOTIDE SEQUENCE [LARGE SCALE GENOMIC DNA]</scope>
    <source>
        <strain evidence="4 5">JCM 14283</strain>
    </source>
</reference>
<evidence type="ECO:0000313" key="5">
    <source>
        <dbReference type="Proteomes" id="UP001501285"/>
    </source>
</evidence>
<gene>
    <name evidence="4" type="ORF">GCM10009740_06180</name>
</gene>
<evidence type="ECO:0000256" key="2">
    <source>
        <dbReference type="ARBA" id="ARBA00023163"/>
    </source>
</evidence>
<organism evidence="4 5">
    <name type="scientific">Terrabacter terrae</name>
    <dbReference type="NCBI Taxonomy" id="318434"/>
    <lineage>
        <taxon>Bacteria</taxon>
        <taxon>Bacillati</taxon>
        <taxon>Actinomycetota</taxon>
        <taxon>Actinomycetes</taxon>
        <taxon>Micrococcales</taxon>
        <taxon>Intrasporangiaceae</taxon>
        <taxon>Terrabacter</taxon>
    </lineage>
</organism>
<dbReference type="InterPro" id="IPR005561">
    <property type="entry name" value="ANTAR"/>
</dbReference>